<dbReference type="GO" id="GO:0005525">
    <property type="term" value="F:GTP binding"/>
    <property type="evidence" value="ECO:0007669"/>
    <property type="project" value="UniProtKB-KW"/>
</dbReference>
<keyword evidence="2" id="KW-0648">Protein biosynthesis</keyword>
<dbReference type="InterPro" id="IPR020568">
    <property type="entry name" value="Ribosomal_Su5_D2-typ_SF"/>
</dbReference>
<dbReference type="FunFam" id="3.30.230.10:FF:000033">
    <property type="entry name" value="Ribosome-releasing factor 2, mitochondrial"/>
    <property type="match status" value="1"/>
</dbReference>
<feature type="domain" description="Tr-type G" evidence="8">
    <location>
        <begin position="1"/>
        <end position="243"/>
    </location>
</feature>
<dbReference type="InterPro" id="IPR005517">
    <property type="entry name" value="Transl_elong_EFG/EF2_IV"/>
</dbReference>
<evidence type="ECO:0000259" key="8">
    <source>
        <dbReference type="PROSITE" id="PS51722"/>
    </source>
</evidence>
<dbReference type="SUPFAM" id="SSF54211">
    <property type="entry name" value="Ribosomal protein S5 domain 2-like"/>
    <property type="match status" value="1"/>
</dbReference>
<dbReference type="PANTHER" id="PTHR43261:SF1">
    <property type="entry name" value="RIBOSOME-RELEASING FACTOR 2, MITOCHONDRIAL"/>
    <property type="match status" value="1"/>
</dbReference>
<dbReference type="NCBIfam" id="TIGR00231">
    <property type="entry name" value="small_GTP"/>
    <property type="match status" value="1"/>
</dbReference>
<reference evidence="9 10" key="1">
    <citation type="submission" date="2024-02" db="EMBL/GenBank/DDBJ databases">
        <title>Chromosome-scale genome assembly of the rough periwinkle Littorina saxatilis.</title>
        <authorList>
            <person name="De Jode A."/>
            <person name="Faria R."/>
            <person name="Formenti G."/>
            <person name="Sims Y."/>
            <person name="Smith T.P."/>
            <person name="Tracey A."/>
            <person name="Wood J.M.D."/>
            <person name="Zagrodzka Z.B."/>
            <person name="Johannesson K."/>
            <person name="Butlin R.K."/>
            <person name="Leder E.H."/>
        </authorList>
    </citation>
    <scope>NUCLEOTIDE SEQUENCE [LARGE SCALE GENOMIC DNA]</scope>
    <source>
        <strain evidence="9">Snail1</strain>
        <tissue evidence="9">Muscle</tissue>
    </source>
</reference>
<dbReference type="InterPro" id="IPR027417">
    <property type="entry name" value="P-loop_NTPase"/>
</dbReference>
<evidence type="ECO:0000313" key="9">
    <source>
        <dbReference type="EMBL" id="KAK7103734.1"/>
    </source>
</evidence>
<dbReference type="Pfam" id="PF00679">
    <property type="entry name" value="EFG_C"/>
    <property type="match status" value="1"/>
</dbReference>
<dbReference type="InterPro" id="IPR053905">
    <property type="entry name" value="EF-G-like_DII"/>
</dbReference>
<dbReference type="SUPFAM" id="SSF54980">
    <property type="entry name" value="EF-G C-terminal domain-like"/>
    <property type="match status" value="2"/>
</dbReference>
<dbReference type="InterPro" id="IPR005225">
    <property type="entry name" value="Small_GTP-bd"/>
</dbReference>
<sequence length="686" mass="75689">MDYMEQERDRGITINSAAITFHWNHHKINLIDTPGHVDFTVEVERTLRVLDGSVAVLDASAGVEAQTVTVWQQAENYSVPCMVYLNKMDKQGASVQHCLRSLQEKLRVSPLLLHLPLGVERDFSGVVDLIHFNTLSWDPSQSYDGRTFTTKPLSVSDGSELYQEAAKARTALIGQLADHDDHIADLVLGEVKLEDISADDIVSAIRRVTLARKVVPVLCGSSLKNKGVQPLMDSIVSYLPSPKDRNYSFADYYNTDLCAFAFKVSHDPQRGPLTYLRLYSGSLKSGATIYNINRQNTEKTSRILQVYADELHDISRAVAGNIVAVAGLKQTLTGDTLTSSQSAAKAAAKAWRRQQEQQQKTQQHQKGEQEEGGEEDAEEVSPVLAAMNVPAPVFFCSIEPPSMAYQKNLEHALECLQKEDPSLKVEVNAETGQTILSGMGELHLDIVQSRIHKEYGIEADLGPLQIAYRETISQGAEASEVLDKTLGDRNHFVRLRMSVTADPDSTHFRQVTVAPSRDNPINYLRPPQLKALNNGVKSALANGPLLGFPLIHVAVSLHEFQTRPGTSLAMVAACAVQCITKALREAAPHLLEPMMELEINTNEDYLHTVMGDLSQRRSHIDSVQSRQSGKLVQAVTPLSELRGYSTDLRTITSGTSSFSMHLSHYQPMGTDEQNRLIESVTGFAPS</sequence>
<dbReference type="Gene3D" id="3.30.70.240">
    <property type="match status" value="1"/>
</dbReference>
<gene>
    <name evidence="9" type="ORF">V1264_018578</name>
</gene>
<evidence type="ECO:0000256" key="6">
    <source>
        <dbReference type="ARBA" id="ARBA00081524"/>
    </source>
</evidence>
<dbReference type="InterPro" id="IPR009022">
    <property type="entry name" value="EFG_III"/>
</dbReference>
<keyword evidence="5" id="KW-0342">GTP-binding</keyword>
<protein>
    <recommendedName>
        <fullName evidence="6">Elongation factor G2</fullName>
    </recommendedName>
</protein>
<dbReference type="AlphaFoldDB" id="A0AAN9BFD9"/>
<dbReference type="PANTHER" id="PTHR43261">
    <property type="entry name" value="TRANSLATION ELONGATION FACTOR G-RELATED"/>
    <property type="match status" value="1"/>
</dbReference>
<dbReference type="GO" id="GO:0032790">
    <property type="term" value="P:ribosome disassembly"/>
    <property type="evidence" value="ECO:0007669"/>
    <property type="project" value="TreeGrafter"/>
</dbReference>
<dbReference type="Pfam" id="PF03764">
    <property type="entry name" value="EFG_IV"/>
    <property type="match status" value="1"/>
</dbReference>
<dbReference type="FunFam" id="3.30.70.870:FF:000005">
    <property type="entry name" value="Ribosome-releasing factor 2, mitochondrial"/>
    <property type="match status" value="1"/>
</dbReference>
<dbReference type="InterPro" id="IPR000640">
    <property type="entry name" value="EFG_V-like"/>
</dbReference>
<dbReference type="PRINTS" id="PR00315">
    <property type="entry name" value="ELONGATNFCT"/>
</dbReference>
<dbReference type="GO" id="GO:0003924">
    <property type="term" value="F:GTPase activity"/>
    <property type="evidence" value="ECO:0007669"/>
    <property type="project" value="InterPro"/>
</dbReference>
<keyword evidence="4" id="KW-0496">Mitochondrion</keyword>
<dbReference type="CDD" id="cd04088">
    <property type="entry name" value="EFG_mtEFG_II"/>
    <property type="match status" value="1"/>
</dbReference>
<evidence type="ECO:0000256" key="7">
    <source>
        <dbReference type="SAM" id="MobiDB-lite"/>
    </source>
</evidence>
<dbReference type="InterPro" id="IPR035649">
    <property type="entry name" value="EFG_V"/>
</dbReference>
<dbReference type="PROSITE" id="PS00301">
    <property type="entry name" value="G_TR_1"/>
    <property type="match status" value="1"/>
</dbReference>
<evidence type="ECO:0000256" key="1">
    <source>
        <dbReference type="ARBA" id="ARBA00022741"/>
    </source>
</evidence>
<dbReference type="SUPFAM" id="SSF52540">
    <property type="entry name" value="P-loop containing nucleoside triphosphate hydrolases"/>
    <property type="match status" value="1"/>
</dbReference>
<name>A0AAN9BFD9_9CAEN</name>
<dbReference type="SMART" id="SM00838">
    <property type="entry name" value="EFG_C"/>
    <property type="match status" value="1"/>
</dbReference>
<dbReference type="Gene3D" id="3.30.70.870">
    <property type="entry name" value="Elongation Factor G (Translational Gtpase), domain 3"/>
    <property type="match status" value="1"/>
</dbReference>
<dbReference type="Gene3D" id="2.40.30.10">
    <property type="entry name" value="Translation factors"/>
    <property type="match status" value="1"/>
</dbReference>
<dbReference type="EMBL" id="JBAMIC010000008">
    <property type="protein sequence ID" value="KAK7103734.1"/>
    <property type="molecule type" value="Genomic_DNA"/>
</dbReference>
<dbReference type="InterPro" id="IPR035647">
    <property type="entry name" value="EFG_III/V"/>
</dbReference>
<keyword evidence="3" id="KW-0809">Transit peptide</keyword>
<feature type="region of interest" description="Disordered" evidence="7">
    <location>
        <begin position="343"/>
        <end position="379"/>
    </location>
</feature>
<evidence type="ECO:0000256" key="2">
    <source>
        <dbReference type="ARBA" id="ARBA00022917"/>
    </source>
</evidence>
<dbReference type="SMART" id="SM00889">
    <property type="entry name" value="EFG_IV"/>
    <property type="match status" value="1"/>
</dbReference>
<dbReference type="InterPro" id="IPR000795">
    <property type="entry name" value="T_Tr_GTP-bd_dom"/>
</dbReference>
<dbReference type="Pfam" id="PF00009">
    <property type="entry name" value="GTP_EFTU"/>
    <property type="match status" value="1"/>
</dbReference>
<evidence type="ECO:0000313" key="10">
    <source>
        <dbReference type="Proteomes" id="UP001374579"/>
    </source>
</evidence>
<feature type="compositionally biased region" description="Acidic residues" evidence="7">
    <location>
        <begin position="370"/>
        <end position="379"/>
    </location>
</feature>
<dbReference type="CDD" id="cd03713">
    <property type="entry name" value="EFG_mtEFG_C"/>
    <property type="match status" value="1"/>
</dbReference>
<organism evidence="9 10">
    <name type="scientific">Littorina saxatilis</name>
    <dbReference type="NCBI Taxonomy" id="31220"/>
    <lineage>
        <taxon>Eukaryota</taxon>
        <taxon>Metazoa</taxon>
        <taxon>Spiralia</taxon>
        <taxon>Lophotrochozoa</taxon>
        <taxon>Mollusca</taxon>
        <taxon>Gastropoda</taxon>
        <taxon>Caenogastropoda</taxon>
        <taxon>Littorinimorpha</taxon>
        <taxon>Littorinoidea</taxon>
        <taxon>Littorinidae</taxon>
        <taxon>Littorina</taxon>
    </lineage>
</organism>
<dbReference type="Gene3D" id="3.30.230.10">
    <property type="match status" value="1"/>
</dbReference>
<proteinExistence type="predicted"/>
<dbReference type="FunFam" id="3.40.50.300:FF:000514">
    <property type="entry name" value="Ribosome-releasing factor 2, mitochondrial"/>
    <property type="match status" value="1"/>
</dbReference>
<dbReference type="InterPro" id="IPR014721">
    <property type="entry name" value="Ribsml_uS5_D2-typ_fold_subgr"/>
</dbReference>
<dbReference type="CDD" id="cd16262">
    <property type="entry name" value="EFG_III"/>
    <property type="match status" value="1"/>
</dbReference>
<evidence type="ECO:0000256" key="5">
    <source>
        <dbReference type="ARBA" id="ARBA00023134"/>
    </source>
</evidence>
<keyword evidence="1" id="KW-0547">Nucleotide-binding</keyword>
<evidence type="ECO:0000256" key="4">
    <source>
        <dbReference type="ARBA" id="ARBA00023128"/>
    </source>
</evidence>
<dbReference type="Proteomes" id="UP001374579">
    <property type="component" value="Unassembled WGS sequence"/>
</dbReference>
<dbReference type="GO" id="GO:0032543">
    <property type="term" value="P:mitochondrial translation"/>
    <property type="evidence" value="ECO:0007669"/>
    <property type="project" value="TreeGrafter"/>
</dbReference>
<accession>A0AAN9BFD9</accession>
<dbReference type="Gene3D" id="3.40.50.300">
    <property type="entry name" value="P-loop containing nucleotide triphosphate hydrolases"/>
    <property type="match status" value="1"/>
</dbReference>
<dbReference type="InterPro" id="IPR041095">
    <property type="entry name" value="EFG_II"/>
</dbReference>
<dbReference type="FunFam" id="3.30.70.240:FF:000001">
    <property type="entry name" value="Elongation factor G"/>
    <property type="match status" value="1"/>
</dbReference>
<dbReference type="Pfam" id="PF14492">
    <property type="entry name" value="EFG_III"/>
    <property type="match status" value="1"/>
</dbReference>
<evidence type="ECO:0000256" key="3">
    <source>
        <dbReference type="ARBA" id="ARBA00022946"/>
    </source>
</evidence>
<dbReference type="PROSITE" id="PS51722">
    <property type="entry name" value="G_TR_2"/>
    <property type="match status" value="1"/>
</dbReference>
<keyword evidence="10" id="KW-1185">Reference proteome</keyword>
<dbReference type="InterPro" id="IPR031157">
    <property type="entry name" value="G_TR_CS"/>
</dbReference>
<dbReference type="InterPro" id="IPR009000">
    <property type="entry name" value="Transl_B-barrel_sf"/>
</dbReference>
<dbReference type="Pfam" id="PF22042">
    <property type="entry name" value="EF-G_D2"/>
    <property type="match status" value="1"/>
</dbReference>
<dbReference type="SUPFAM" id="SSF50447">
    <property type="entry name" value="Translation proteins"/>
    <property type="match status" value="1"/>
</dbReference>
<comment type="caution">
    <text evidence="9">The sequence shown here is derived from an EMBL/GenBank/DDBJ whole genome shotgun (WGS) entry which is preliminary data.</text>
</comment>
<dbReference type="GO" id="GO:0005759">
    <property type="term" value="C:mitochondrial matrix"/>
    <property type="evidence" value="ECO:0007669"/>
    <property type="project" value="UniProtKB-ARBA"/>
</dbReference>